<evidence type="ECO:0000256" key="1">
    <source>
        <dbReference type="SAM" id="MobiDB-lite"/>
    </source>
</evidence>
<sequence length="137" mass="14078">MAAPTAAPTPIPAFAAVDRLGDPPAWGDAAKVGAMAAPSALEEVDAARLAVVVVVAGTDVDVDIDVDVPVVAAVAGERGLTTTYWDLVPSQVAHGWGSEGSRLNRPMPESQHPASLSQQKSVGFLVTLLQEIRSGPM</sequence>
<feature type="region of interest" description="Disordered" evidence="1">
    <location>
        <begin position="96"/>
        <end position="116"/>
    </location>
</feature>
<evidence type="ECO:0000313" key="3">
    <source>
        <dbReference type="Proteomes" id="UP000289323"/>
    </source>
</evidence>
<organism evidence="2 3">
    <name type="scientific">Thermothielavioides terrestris</name>
    <dbReference type="NCBI Taxonomy" id="2587410"/>
    <lineage>
        <taxon>Eukaryota</taxon>
        <taxon>Fungi</taxon>
        <taxon>Dikarya</taxon>
        <taxon>Ascomycota</taxon>
        <taxon>Pezizomycotina</taxon>
        <taxon>Sordariomycetes</taxon>
        <taxon>Sordariomycetidae</taxon>
        <taxon>Sordariales</taxon>
        <taxon>Chaetomiaceae</taxon>
        <taxon>Thermothielavioides</taxon>
    </lineage>
</organism>
<protein>
    <submittedName>
        <fullName evidence="2">B5fc1ca1-0684-45ae-ad6a-557b8c1e4b77</fullName>
    </submittedName>
</protein>
<dbReference type="EMBL" id="OUUZ01000003">
    <property type="protein sequence ID" value="SPQ20171.1"/>
    <property type="molecule type" value="Genomic_DNA"/>
</dbReference>
<dbReference type="Proteomes" id="UP000289323">
    <property type="component" value="Unassembled WGS sequence"/>
</dbReference>
<gene>
    <name evidence="2" type="ORF">TT172_LOCUS2590</name>
</gene>
<dbReference type="AlphaFoldDB" id="A0A3S4EVI9"/>
<reference evidence="2 3" key="1">
    <citation type="submission" date="2018-04" db="EMBL/GenBank/DDBJ databases">
        <authorList>
            <person name="Huttner S."/>
            <person name="Dainat J."/>
        </authorList>
    </citation>
    <scope>NUCLEOTIDE SEQUENCE [LARGE SCALE GENOMIC DNA]</scope>
</reference>
<name>A0A3S4EVI9_9PEZI</name>
<evidence type="ECO:0000313" key="2">
    <source>
        <dbReference type="EMBL" id="SPQ20171.1"/>
    </source>
</evidence>
<proteinExistence type="predicted"/>
<accession>A0A3S4EVI9</accession>